<feature type="region of interest" description="Disordered" evidence="13">
    <location>
        <begin position="98"/>
        <end position="125"/>
    </location>
</feature>
<dbReference type="Gene3D" id="1.10.520.10">
    <property type="match status" value="1"/>
</dbReference>
<protein>
    <recommendedName>
        <fullName evidence="15">Plant heme peroxidase family profile domain-containing protein</fullName>
    </recommendedName>
</protein>
<feature type="compositionally biased region" description="Low complexity" evidence="13">
    <location>
        <begin position="279"/>
        <end position="309"/>
    </location>
</feature>
<feature type="compositionally biased region" description="Low complexity" evidence="13">
    <location>
        <begin position="230"/>
        <end position="256"/>
    </location>
</feature>
<evidence type="ECO:0000256" key="9">
    <source>
        <dbReference type="ARBA" id="ARBA00023324"/>
    </source>
</evidence>
<keyword evidence="17" id="KW-1185">Reference proteome</keyword>
<evidence type="ECO:0000313" key="16">
    <source>
        <dbReference type="EnsemblPlants" id="AET7Gv20580800.1"/>
    </source>
</evidence>
<sequence length="374" mass="38485">MSRLSMATLLLVSLLLATAPRLAVVEAVVVEGLTVGFYNRTCPEAEQVVRDVVTNDYGMDHTIAPGLIRIFFHDCFITVWVRRVHPAGRVSVGRRPGEGVVGERVHPARPADDRRGQGEPRGHVPAHGVVLRHPVVRGARCGGGGGAAELRGARRAARRHALPDGRPAGQLPGAGAHGAAADGAVREPGPVAAGPGDALRRALHRGRALLHVLQPHLRLLQDGGHRPVAGPGVRAAAAEDVPAAQAGRHPAAGAQGELRRAHRGEAGQRLLPGAAGAAEPADLGQHAGAGPADEAAGGAVRQGRRAVPAEVRGGDAEGEQAGRDRQEEQGADQAGLPDGEQGQGGPLDAHPLSQAPQAPHAPDDQLVHPWLPAG</sequence>
<reference evidence="16" key="4">
    <citation type="submission" date="2019-03" db="UniProtKB">
        <authorList>
            <consortium name="EnsemblPlants"/>
        </authorList>
    </citation>
    <scope>IDENTIFICATION</scope>
</reference>
<feature type="region of interest" description="Disordered" evidence="13">
    <location>
        <begin position="230"/>
        <end position="258"/>
    </location>
</feature>
<feature type="site" description="Transition state stabilizer" evidence="12">
    <location>
        <position position="69"/>
    </location>
</feature>
<feature type="active site" description="Proton acceptor" evidence="10">
    <location>
        <position position="73"/>
    </location>
</feature>
<dbReference type="STRING" id="200361.A0A453RH28"/>
<feature type="compositionally biased region" description="Basic and acidic residues" evidence="13">
    <location>
        <begin position="312"/>
        <end position="328"/>
    </location>
</feature>
<reference evidence="17" key="2">
    <citation type="journal article" date="2017" name="Nat. Plants">
        <title>The Aegilops tauschii genome reveals multiple impacts of transposons.</title>
        <authorList>
            <person name="Zhao G."/>
            <person name="Zou C."/>
            <person name="Li K."/>
            <person name="Wang K."/>
            <person name="Li T."/>
            <person name="Gao L."/>
            <person name="Zhang X."/>
            <person name="Wang H."/>
            <person name="Yang Z."/>
            <person name="Liu X."/>
            <person name="Jiang W."/>
            <person name="Mao L."/>
            <person name="Kong X."/>
            <person name="Jiao Y."/>
            <person name="Jia J."/>
        </authorList>
    </citation>
    <scope>NUCLEOTIDE SEQUENCE [LARGE SCALE GENOMIC DNA]</scope>
    <source>
        <strain evidence="17">cv. AL8/78</strain>
    </source>
</reference>
<feature type="region of interest" description="Disordered" evidence="13">
    <location>
        <begin position="150"/>
        <end position="197"/>
    </location>
</feature>
<dbReference type="PROSITE" id="PS50873">
    <property type="entry name" value="PEROXIDASE_4"/>
    <property type="match status" value="1"/>
</dbReference>
<evidence type="ECO:0000256" key="7">
    <source>
        <dbReference type="ARBA" id="ARBA00023002"/>
    </source>
</evidence>
<evidence type="ECO:0000256" key="3">
    <source>
        <dbReference type="ARBA" id="ARBA00022559"/>
    </source>
</evidence>
<keyword evidence="9" id="KW-0376">Hydrogen peroxide</keyword>
<dbReference type="Proteomes" id="UP000015105">
    <property type="component" value="Chromosome 7D"/>
</dbReference>
<evidence type="ECO:0000256" key="1">
    <source>
        <dbReference type="ARBA" id="ARBA00000189"/>
    </source>
</evidence>
<keyword evidence="3" id="KW-0575">Peroxidase</keyword>
<keyword evidence="14" id="KW-0732">Signal</keyword>
<evidence type="ECO:0000256" key="13">
    <source>
        <dbReference type="SAM" id="MobiDB-lite"/>
    </source>
</evidence>
<dbReference type="InterPro" id="IPR019794">
    <property type="entry name" value="Peroxidases_AS"/>
</dbReference>
<evidence type="ECO:0000256" key="2">
    <source>
        <dbReference type="ARBA" id="ARBA00001970"/>
    </source>
</evidence>
<keyword evidence="5 11" id="KW-0479">Metal-binding</keyword>
<dbReference type="InterPro" id="IPR010255">
    <property type="entry name" value="Haem_peroxidase_sf"/>
</dbReference>
<dbReference type="SUPFAM" id="SSF48113">
    <property type="entry name" value="Heme-dependent peroxidases"/>
    <property type="match status" value="1"/>
</dbReference>
<dbReference type="GO" id="GO:0046872">
    <property type="term" value="F:metal ion binding"/>
    <property type="evidence" value="ECO:0007669"/>
    <property type="project" value="UniProtKB-KW"/>
</dbReference>
<keyword evidence="8" id="KW-0408">Iron</keyword>
<comment type="catalytic activity">
    <reaction evidence="1">
        <text>2 a phenolic donor + H2O2 = 2 a phenolic radical donor + 2 H2O</text>
        <dbReference type="Rhea" id="RHEA:56136"/>
        <dbReference type="ChEBI" id="CHEBI:15377"/>
        <dbReference type="ChEBI" id="CHEBI:16240"/>
        <dbReference type="ChEBI" id="CHEBI:139520"/>
        <dbReference type="ChEBI" id="CHEBI:139521"/>
        <dbReference type="EC" id="1.11.1.7"/>
    </reaction>
</comment>
<proteinExistence type="predicted"/>
<dbReference type="GO" id="GO:0006979">
    <property type="term" value="P:response to oxidative stress"/>
    <property type="evidence" value="ECO:0007669"/>
    <property type="project" value="InterPro"/>
</dbReference>
<evidence type="ECO:0000256" key="8">
    <source>
        <dbReference type="ARBA" id="ARBA00023004"/>
    </source>
</evidence>
<organism evidence="16 17">
    <name type="scientific">Aegilops tauschii subsp. strangulata</name>
    <name type="common">Goatgrass</name>
    <dbReference type="NCBI Taxonomy" id="200361"/>
    <lineage>
        <taxon>Eukaryota</taxon>
        <taxon>Viridiplantae</taxon>
        <taxon>Streptophyta</taxon>
        <taxon>Embryophyta</taxon>
        <taxon>Tracheophyta</taxon>
        <taxon>Spermatophyta</taxon>
        <taxon>Magnoliopsida</taxon>
        <taxon>Liliopsida</taxon>
        <taxon>Poales</taxon>
        <taxon>Poaceae</taxon>
        <taxon>BOP clade</taxon>
        <taxon>Pooideae</taxon>
        <taxon>Triticodae</taxon>
        <taxon>Triticeae</taxon>
        <taxon>Triticinae</taxon>
        <taxon>Aegilops</taxon>
    </lineage>
</organism>
<dbReference type="PROSITE" id="PS00436">
    <property type="entry name" value="PEROXIDASE_2"/>
    <property type="match status" value="1"/>
</dbReference>
<accession>A0A453RH28</accession>
<dbReference type="EnsemblPlants" id="AET7Gv20580800.1">
    <property type="protein sequence ID" value="AET7Gv20580800.1"/>
    <property type="gene ID" value="AET7Gv20580800"/>
</dbReference>
<evidence type="ECO:0000313" key="17">
    <source>
        <dbReference type="Proteomes" id="UP000015105"/>
    </source>
</evidence>
<reference evidence="16" key="5">
    <citation type="journal article" date="2021" name="G3 (Bethesda)">
        <title>Aegilops tauschii genome assembly Aet v5.0 features greater sequence contiguity and improved annotation.</title>
        <authorList>
            <person name="Wang L."/>
            <person name="Zhu T."/>
            <person name="Rodriguez J.C."/>
            <person name="Deal K.R."/>
            <person name="Dubcovsky J."/>
            <person name="McGuire P.E."/>
            <person name="Lux T."/>
            <person name="Spannagl M."/>
            <person name="Mayer K.F.X."/>
            <person name="Baldrich P."/>
            <person name="Meyers B.C."/>
            <person name="Huo N."/>
            <person name="Gu Y.Q."/>
            <person name="Zhou H."/>
            <person name="Devos K.M."/>
            <person name="Bennetzen J.L."/>
            <person name="Unver T."/>
            <person name="Budak H."/>
            <person name="Gulick P.J."/>
            <person name="Galiba G."/>
            <person name="Kalapos B."/>
            <person name="Nelson D.R."/>
            <person name="Li P."/>
            <person name="You F.M."/>
            <person name="Luo M.C."/>
            <person name="Dvorak J."/>
        </authorList>
    </citation>
    <scope>NUCLEOTIDE SEQUENCE [LARGE SCALE GENOMIC DNA]</scope>
    <source>
        <strain evidence="16">cv. AL8/78</strain>
    </source>
</reference>
<evidence type="ECO:0000256" key="4">
    <source>
        <dbReference type="ARBA" id="ARBA00022617"/>
    </source>
</evidence>
<feature type="compositionally biased region" description="Low complexity" evidence="13">
    <location>
        <begin position="168"/>
        <end position="183"/>
    </location>
</feature>
<dbReference type="InterPro" id="IPR000823">
    <property type="entry name" value="Peroxidase_pln"/>
</dbReference>
<keyword evidence="6 11" id="KW-0106">Calcium</keyword>
<evidence type="ECO:0000256" key="10">
    <source>
        <dbReference type="PIRSR" id="PIRSR600823-1"/>
    </source>
</evidence>
<evidence type="ECO:0000259" key="15">
    <source>
        <dbReference type="PROSITE" id="PS50873"/>
    </source>
</evidence>
<evidence type="ECO:0000256" key="5">
    <source>
        <dbReference type="ARBA" id="ARBA00022723"/>
    </source>
</evidence>
<dbReference type="GO" id="GO:0042744">
    <property type="term" value="P:hydrogen peroxide catabolic process"/>
    <property type="evidence" value="ECO:0007669"/>
    <property type="project" value="UniProtKB-KW"/>
</dbReference>
<comment type="cofactor">
    <cofactor evidence="11">
        <name>Ca(2+)</name>
        <dbReference type="ChEBI" id="CHEBI:29108"/>
    </cofactor>
    <text evidence="11">Binds 2 calcium ions per subunit.</text>
</comment>
<evidence type="ECO:0000256" key="11">
    <source>
        <dbReference type="PIRSR" id="PIRSR600823-3"/>
    </source>
</evidence>
<reference evidence="16" key="3">
    <citation type="journal article" date="2017" name="Nature">
        <title>Genome sequence of the progenitor of the wheat D genome Aegilops tauschii.</title>
        <authorList>
            <person name="Luo M.C."/>
            <person name="Gu Y.Q."/>
            <person name="Puiu D."/>
            <person name="Wang H."/>
            <person name="Twardziok S.O."/>
            <person name="Deal K.R."/>
            <person name="Huo N."/>
            <person name="Zhu T."/>
            <person name="Wang L."/>
            <person name="Wang Y."/>
            <person name="McGuire P.E."/>
            <person name="Liu S."/>
            <person name="Long H."/>
            <person name="Ramasamy R.K."/>
            <person name="Rodriguez J.C."/>
            <person name="Van S.L."/>
            <person name="Yuan L."/>
            <person name="Wang Z."/>
            <person name="Xia Z."/>
            <person name="Xiao L."/>
            <person name="Anderson O.D."/>
            <person name="Ouyang S."/>
            <person name="Liang Y."/>
            <person name="Zimin A.V."/>
            <person name="Pertea G."/>
            <person name="Qi P."/>
            <person name="Bennetzen J.L."/>
            <person name="Dai X."/>
            <person name="Dawson M.W."/>
            <person name="Muller H.G."/>
            <person name="Kugler K."/>
            <person name="Rivarola-Duarte L."/>
            <person name="Spannagl M."/>
            <person name="Mayer K.F.X."/>
            <person name="Lu F.H."/>
            <person name="Bevan M.W."/>
            <person name="Leroy P."/>
            <person name="Li P."/>
            <person name="You F.M."/>
            <person name="Sun Q."/>
            <person name="Liu Z."/>
            <person name="Lyons E."/>
            <person name="Wicker T."/>
            <person name="Salzberg S.L."/>
            <person name="Devos K.M."/>
            <person name="Dvorak J."/>
        </authorList>
    </citation>
    <scope>NUCLEOTIDE SEQUENCE [LARGE SCALE GENOMIC DNA]</scope>
    <source>
        <strain evidence="16">cv. AL8/78</strain>
    </source>
</reference>
<evidence type="ECO:0000256" key="6">
    <source>
        <dbReference type="ARBA" id="ARBA00022837"/>
    </source>
</evidence>
<evidence type="ECO:0000256" key="12">
    <source>
        <dbReference type="PIRSR" id="PIRSR600823-4"/>
    </source>
</evidence>
<reference evidence="17" key="1">
    <citation type="journal article" date="2014" name="Science">
        <title>Ancient hybridizations among the ancestral genomes of bread wheat.</title>
        <authorList>
            <consortium name="International Wheat Genome Sequencing Consortium,"/>
            <person name="Marcussen T."/>
            <person name="Sandve S.R."/>
            <person name="Heier L."/>
            <person name="Spannagl M."/>
            <person name="Pfeifer M."/>
            <person name="Jakobsen K.S."/>
            <person name="Wulff B.B."/>
            <person name="Steuernagel B."/>
            <person name="Mayer K.F."/>
            <person name="Olsen O.A."/>
        </authorList>
    </citation>
    <scope>NUCLEOTIDE SEQUENCE [LARGE SCALE GENOMIC DNA]</scope>
    <source>
        <strain evidence="17">cv. AL8/78</strain>
    </source>
</reference>
<dbReference type="Gramene" id="AET7Gv20580800.1">
    <property type="protein sequence ID" value="AET7Gv20580800.1"/>
    <property type="gene ID" value="AET7Gv20580800"/>
</dbReference>
<feature type="binding site" evidence="11">
    <location>
        <position position="74"/>
    </location>
    <ligand>
        <name>Ca(2+)</name>
        <dbReference type="ChEBI" id="CHEBI:29108"/>
        <label>1</label>
    </ligand>
</feature>
<feature type="region of interest" description="Disordered" evidence="13">
    <location>
        <begin position="279"/>
        <end position="374"/>
    </location>
</feature>
<dbReference type="GO" id="GO:0140825">
    <property type="term" value="F:lactoperoxidase activity"/>
    <property type="evidence" value="ECO:0007669"/>
    <property type="project" value="UniProtKB-EC"/>
</dbReference>
<feature type="compositionally biased region" description="Basic and acidic residues" evidence="13">
    <location>
        <begin position="98"/>
        <end position="122"/>
    </location>
</feature>
<dbReference type="AlphaFoldDB" id="A0A453RH28"/>
<feature type="chain" id="PRO_5019095560" description="Plant heme peroxidase family profile domain-containing protein" evidence="14">
    <location>
        <begin position="28"/>
        <end position="374"/>
    </location>
</feature>
<dbReference type="GO" id="GO:0020037">
    <property type="term" value="F:heme binding"/>
    <property type="evidence" value="ECO:0007669"/>
    <property type="project" value="InterPro"/>
</dbReference>
<dbReference type="PANTHER" id="PTHR31235">
    <property type="entry name" value="PEROXIDASE 25-RELATED"/>
    <property type="match status" value="1"/>
</dbReference>
<feature type="signal peptide" evidence="14">
    <location>
        <begin position="1"/>
        <end position="27"/>
    </location>
</feature>
<keyword evidence="7" id="KW-0560">Oxidoreductase</keyword>
<keyword evidence="4" id="KW-0349">Heme</keyword>
<dbReference type="InterPro" id="IPR002016">
    <property type="entry name" value="Haem_peroxidase"/>
</dbReference>
<evidence type="ECO:0000256" key="14">
    <source>
        <dbReference type="SAM" id="SignalP"/>
    </source>
</evidence>
<comment type="cofactor">
    <cofactor evidence="2">
        <name>heme b</name>
        <dbReference type="ChEBI" id="CHEBI:60344"/>
    </cofactor>
</comment>
<feature type="domain" description="Plant heme peroxidase family profile" evidence="15">
    <location>
        <begin position="32"/>
        <end position="77"/>
    </location>
</feature>
<name>A0A453RH28_AEGTS</name>